<reference evidence="3" key="1">
    <citation type="submission" date="2021-03" db="EMBL/GenBank/DDBJ databases">
        <authorList>
            <person name="Bekaert M."/>
        </authorList>
    </citation>
    <scope>NUCLEOTIDE SEQUENCE</scope>
</reference>
<dbReference type="GO" id="GO:0035658">
    <property type="term" value="C:Mon1-Ccz1 complex"/>
    <property type="evidence" value="ECO:0007669"/>
    <property type="project" value="InterPro"/>
</dbReference>
<dbReference type="InterPro" id="IPR040371">
    <property type="entry name" value="RMC1"/>
</dbReference>
<dbReference type="AlphaFoldDB" id="A0A8S3TAL5"/>
<evidence type="ECO:0000259" key="1">
    <source>
        <dbReference type="Pfam" id="PF07035"/>
    </source>
</evidence>
<dbReference type="GO" id="GO:0010506">
    <property type="term" value="P:regulation of autophagy"/>
    <property type="evidence" value="ECO:0007669"/>
    <property type="project" value="InterPro"/>
</dbReference>
<dbReference type="PANTHER" id="PTHR12897">
    <property type="entry name" value="COLON CANCER-ASSOCIATED PROTEIN MIC1"/>
    <property type="match status" value="1"/>
</dbReference>
<dbReference type="OrthoDB" id="26384at2759"/>
<comment type="caution">
    <text evidence="3">The sequence shown here is derived from an EMBL/GenBank/DDBJ whole genome shotgun (WGS) entry which is preliminary data.</text>
</comment>
<dbReference type="InterPro" id="IPR011044">
    <property type="entry name" value="Quino_amine_DH_bsu"/>
</dbReference>
<feature type="domain" description="Mic1" evidence="1">
    <location>
        <begin position="388"/>
        <end position="627"/>
    </location>
</feature>
<dbReference type="InterPro" id="IPR049040">
    <property type="entry name" value="RMC1_N"/>
</dbReference>
<evidence type="ECO:0000313" key="3">
    <source>
        <dbReference type="EMBL" id="CAG2227633.1"/>
    </source>
</evidence>
<dbReference type="GO" id="GO:0005765">
    <property type="term" value="C:lysosomal membrane"/>
    <property type="evidence" value="ECO:0007669"/>
    <property type="project" value="TreeGrafter"/>
</dbReference>
<dbReference type="EMBL" id="CAJPWZ010001968">
    <property type="protein sequence ID" value="CAG2227633.1"/>
    <property type="molecule type" value="Genomic_DNA"/>
</dbReference>
<feature type="domain" description="Regulator of MON1-CCZ1 complex N-terminal" evidence="2">
    <location>
        <begin position="29"/>
        <end position="149"/>
    </location>
</feature>
<gene>
    <name evidence="3" type="ORF">MEDL_40660</name>
</gene>
<name>A0A8S3TAL5_MYTED</name>
<proteinExistence type="predicted"/>
<dbReference type="GO" id="GO:0031902">
    <property type="term" value="C:late endosome membrane"/>
    <property type="evidence" value="ECO:0007669"/>
    <property type="project" value="TreeGrafter"/>
</dbReference>
<dbReference type="InterPro" id="IPR009755">
    <property type="entry name" value="RMC1_C"/>
</dbReference>
<evidence type="ECO:0000313" key="4">
    <source>
        <dbReference type="Proteomes" id="UP000683360"/>
    </source>
</evidence>
<accession>A0A8S3TAL5</accession>
<organism evidence="3 4">
    <name type="scientific">Mytilus edulis</name>
    <name type="common">Blue mussel</name>
    <dbReference type="NCBI Taxonomy" id="6550"/>
    <lineage>
        <taxon>Eukaryota</taxon>
        <taxon>Metazoa</taxon>
        <taxon>Spiralia</taxon>
        <taxon>Lophotrochozoa</taxon>
        <taxon>Mollusca</taxon>
        <taxon>Bivalvia</taxon>
        <taxon>Autobranchia</taxon>
        <taxon>Pteriomorphia</taxon>
        <taxon>Mytilida</taxon>
        <taxon>Mytiloidea</taxon>
        <taxon>Mytilidae</taxon>
        <taxon>Mytilinae</taxon>
        <taxon>Mytilus</taxon>
    </lineage>
</organism>
<dbReference type="Pfam" id="PF07035">
    <property type="entry name" value="RMC1_C"/>
    <property type="match status" value="1"/>
</dbReference>
<dbReference type="PANTHER" id="PTHR12897:SF4">
    <property type="entry name" value="REGULATOR OF MON1-CCZ1 COMPLEX"/>
    <property type="match status" value="1"/>
</dbReference>
<protein>
    <submittedName>
        <fullName evidence="3">Regulator of MON1-CCZ1 complex</fullName>
    </submittedName>
</protein>
<keyword evidence="4" id="KW-1185">Reference proteome</keyword>
<dbReference type="Proteomes" id="UP000683360">
    <property type="component" value="Unassembled WGS sequence"/>
</dbReference>
<evidence type="ECO:0000259" key="2">
    <source>
        <dbReference type="Pfam" id="PF21029"/>
    </source>
</evidence>
<dbReference type="Pfam" id="PF21029">
    <property type="entry name" value="RMC1_N"/>
    <property type="match status" value="1"/>
</dbReference>
<dbReference type="SUPFAM" id="SSF50969">
    <property type="entry name" value="YVTN repeat-like/Quinoprotein amine dehydrogenase"/>
    <property type="match status" value="1"/>
</dbReference>
<sequence>MAQQNDGCFYIELCKNPIRFDPVDKVTNVFYDDANRQVFAVRSCGAMGVVVKGPKDSNSLTFRMESRGDVLSIKFSADKRILGVQRSQKSVEFINFSPDGTTDQLEYSQTCKGRSTIINGFVWTAINEICFITDHGIEFYQVTPERRTLKCLKTINVSVVWHKWLAESNLLLIASGSLSNTLNPFYFRAGSVIKLPKFEVDLPVVPKQTKPNLMERDVSMATIYNQLYIVILRHQPRPGSQGAEIVLYQISRDTPARKTDVLRLDMSGRFAINVSDNLIVVHHQASKTSVIFDIQLETETDGFAKYHYPVVSPLPLKPFKLLLPSLCVQENKMMEYNCELYSANWIVFQPNIVIDAKLGCLWYVELKLEPLVTMIPDKSRLMKLLLLRKDSKSVILSVCREMLKPGQQADLSTIAKILDMLNKVYQQHLEKEVLILAGEIPGTDFNHAQVIVDQSEMYTHVFSEFEDNQEIKYKFKVAVLIEYIRSLSQCNIPVQHYLYELIINILVRNNCFYQLHQFLQYHVLADSKPLACLMLSLEHVYAPAHQLALDMLKVISTANEEIIEVLLSKHQLLPAVRFIRSVGIVDTVSARKFLEAAMNTDDSMLFYTVFKFFEQRNIRLRQNPRFPAGEHCEEYVKHFEGLFDHNIESYLEDSDEEERFSMDQGRQEEGDNLVWDFQHVSQYSGPVPIPSSVMGRFSTNFSKDLETGDTPTLKDLRDFGLYHHESLLLDPRDLPLLSRLLVVCL</sequence>